<keyword evidence="1" id="KW-0732">Signal</keyword>
<protein>
    <submittedName>
        <fullName evidence="3">EndoU nuclease</fullName>
    </submittedName>
</protein>
<name>A0A1H7K4L4_9PROT</name>
<proteinExistence type="predicted"/>
<gene>
    <name evidence="3" type="ORF">SAMN05216387_10397</name>
</gene>
<sequence>MYDIQLKKSFLAELSILFLFPLSALADIDCATLPHWVTLKNGLQMNQKHVFCGEWKDNRPKGFHSRPGGVNPITVKAFTVQDFPDTTGVYSGKWSYTNAAGRRKFSSMFPDNCSTEQVLNSISHASAYPERNCPEGSPRWVKCGKNRPGSDTKEKLSGYCTYNEEFFLIGFAAPKDNKINTAFPIRQ</sequence>
<dbReference type="EMBL" id="FOBH01000003">
    <property type="protein sequence ID" value="SEK81456.1"/>
    <property type="molecule type" value="Genomic_DNA"/>
</dbReference>
<feature type="domain" description="Bacterial EndoU nuclease" evidence="2">
    <location>
        <begin position="46"/>
        <end position="142"/>
    </location>
</feature>
<evidence type="ECO:0000313" key="4">
    <source>
        <dbReference type="Proteomes" id="UP000198620"/>
    </source>
</evidence>
<dbReference type="InterPro" id="IPR029501">
    <property type="entry name" value="EndoU_bac"/>
</dbReference>
<dbReference type="AlphaFoldDB" id="A0A1H7K4L4"/>
<keyword evidence="4" id="KW-1185">Reference proteome</keyword>
<feature type="chain" id="PRO_5011434257" evidence="1">
    <location>
        <begin position="27"/>
        <end position="187"/>
    </location>
</feature>
<accession>A0A1H7K4L4</accession>
<reference evidence="3 4" key="1">
    <citation type="submission" date="2016-10" db="EMBL/GenBank/DDBJ databases">
        <authorList>
            <person name="de Groot N.N."/>
        </authorList>
    </citation>
    <scope>NUCLEOTIDE SEQUENCE [LARGE SCALE GENOMIC DNA]</scope>
    <source>
        <strain evidence="3 4">Nv1</strain>
    </source>
</reference>
<dbReference type="Pfam" id="PF14436">
    <property type="entry name" value="EndoU_bacteria"/>
    <property type="match status" value="1"/>
</dbReference>
<feature type="signal peptide" evidence="1">
    <location>
        <begin position="1"/>
        <end position="26"/>
    </location>
</feature>
<dbReference type="STRING" id="1233.SAMN05216387_10397"/>
<organism evidence="3 4">
    <name type="scientific">Nitrosovibrio tenuis</name>
    <dbReference type="NCBI Taxonomy" id="1233"/>
    <lineage>
        <taxon>Bacteria</taxon>
        <taxon>Pseudomonadati</taxon>
        <taxon>Pseudomonadota</taxon>
        <taxon>Betaproteobacteria</taxon>
        <taxon>Nitrosomonadales</taxon>
        <taxon>Nitrosomonadaceae</taxon>
        <taxon>Nitrosovibrio</taxon>
    </lineage>
</organism>
<dbReference type="GO" id="GO:0004519">
    <property type="term" value="F:endonuclease activity"/>
    <property type="evidence" value="ECO:0007669"/>
    <property type="project" value="InterPro"/>
</dbReference>
<evidence type="ECO:0000259" key="2">
    <source>
        <dbReference type="Pfam" id="PF14436"/>
    </source>
</evidence>
<evidence type="ECO:0000313" key="3">
    <source>
        <dbReference type="EMBL" id="SEK81456.1"/>
    </source>
</evidence>
<dbReference type="Proteomes" id="UP000198620">
    <property type="component" value="Unassembled WGS sequence"/>
</dbReference>
<evidence type="ECO:0000256" key="1">
    <source>
        <dbReference type="SAM" id="SignalP"/>
    </source>
</evidence>